<name>A0A4C1YV27_EUMVA</name>
<comment type="caution">
    <text evidence="1">The sequence shown here is derived from an EMBL/GenBank/DDBJ whole genome shotgun (WGS) entry which is preliminary data.</text>
</comment>
<reference evidence="1 2" key="1">
    <citation type="journal article" date="2019" name="Commun. Biol.">
        <title>The bagworm genome reveals a unique fibroin gene that provides high tensile strength.</title>
        <authorList>
            <person name="Kono N."/>
            <person name="Nakamura H."/>
            <person name="Ohtoshi R."/>
            <person name="Tomita M."/>
            <person name="Numata K."/>
            <person name="Arakawa K."/>
        </authorList>
    </citation>
    <scope>NUCLEOTIDE SEQUENCE [LARGE SCALE GENOMIC DNA]</scope>
</reference>
<keyword evidence="2" id="KW-1185">Reference proteome</keyword>
<evidence type="ECO:0000313" key="1">
    <source>
        <dbReference type="EMBL" id="GBP78125.1"/>
    </source>
</evidence>
<accession>A0A4C1YV27</accession>
<gene>
    <name evidence="1" type="ORF">EVAR_59919_1</name>
</gene>
<organism evidence="1 2">
    <name type="scientific">Eumeta variegata</name>
    <name type="common">Bagworm moth</name>
    <name type="synonym">Eumeta japonica</name>
    <dbReference type="NCBI Taxonomy" id="151549"/>
    <lineage>
        <taxon>Eukaryota</taxon>
        <taxon>Metazoa</taxon>
        <taxon>Ecdysozoa</taxon>
        <taxon>Arthropoda</taxon>
        <taxon>Hexapoda</taxon>
        <taxon>Insecta</taxon>
        <taxon>Pterygota</taxon>
        <taxon>Neoptera</taxon>
        <taxon>Endopterygota</taxon>
        <taxon>Lepidoptera</taxon>
        <taxon>Glossata</taxon>
        <taxon>Ditrysia</taxon>
        <taxon>Tineoidea</taxon>
        <taxon>Psychidae</taxon>
        <taxon>Oiketicinae</taxon>
        <taxon>Eumeta</taxon>
    </lineage>
</organism>
<proteinExistence type="predicted"/>
<dbReference type="Proteomes" id="UP000299102">
    <property type="component" value="Unassembled WGS sequence"/>
</dbReference>
<dbReference type="EMBL" id="BGZK01001358">
    <property type="protein sequence ID" value="GBP78125.1"/>
    <property type="molecule type" value="Genomic_DNA"/>
</dbReference>
<dbReference type="AlphaFoldDB" id="A0A4C1YV27"/>
<evidence type="ECO:0000313" key="2">
    <source>
        <dbReference type="Proteomes" id="UP000299102"/>
    </source>
</evidence>
<protein>
    <submittedName>
        <fullName evidence="1">Uncharacterized protein</fullName>
    </submittedName>
</protein>
<sequence length="154" mass="17731">MAIVLVAAWRGREYGARVSELQEVTFGAHEPAFYVSQFVGRQILRSRKANMQASDQRADSHRRSWTLAIAEESPVRYRSHSFFQLLTHPSLFIPILLNNHPAIIRYPPTRLVTVEDYEQNPPKKTKNLKNNNTKQNYQLKIFFGGGLYPIRGSC</sequence>